<evidence type="ECO:0000313" key="2">
    <source>
        <dbReference type="Proteomes" id="UP000266841"/>
    </source>
</evidence>
<keyword evidence="2" id="KW-1185">Reference proteome</keyword>
<name>K0SZF6_THAOC</name>
<dbReference type="EMBL" id="AGNL01014972">
    <property type="protein sequence ID" value="EJK66436.1"/>
    <property type="molecule type" value="Genomic_DNA"/>
</dbReference>
<comment type="caution">
    <text evidence="1">The sequence shown here is derived from an EMBL/GenBank/DDBJ whole genome shotgun (WGS) entry which is preliminary data.</text>
</comment>
<sequence length="72" mass="7829">MTLPENAPCIRSCLFSEDLWKCAVAATRSSADQPAGPTGNLILNITGHAMDHTNELFLANAWLTLRMLIVVC</sequence>
<dbReference type="Proteomes" id="UP000266841">
    <property type="component" value="Unassembled WGS sequence"/>
</dbReference>
<evidence type="ECO:0000313" key="1">
    <source>
        <dbReference type="EMBL" id="EJK66436.1"/>
    </source>
</evidence>
<accession>K0SZF6</accession>
<organism evidence="1 2">
    <name type="scientific">Thalassiosira oceanica</name>
    <name type="common">Marine diatom</name>
    <dbReference type="NCBI Taxonomy" id="159749"/>
    <lineage>
        <taxon>Eukaryota</taxon>
        <taxon>Sar</taxon>
        <taxon>Stramenopiles</taxon>
        <taxon>Ochrophyta</taxon>
        <taxon>Bacillariophyta</taxon>
        <taxon>Coscinodiscophyceae</taxon>
        <taxon>Thalassiosirophycidae</taxon>
        <taxon>Thalassiosirales</taxon>
        <taxon>Thalassiosiraceae</taxon>
        <taxon>Thalassiosira</taxon>
    </lineage>
</organism>
<reference evidence="1 2" key="1">
    <citation type="journal article" date="2012" name="Genome Biol.">
        <title>Genome and low-iron response of an oceanic diatom adapted to chronic iron limitation.</title>
        <authorList>
            <person name="Lommer M."/>
            <person name="Specht M."/>
            <person name="Roy A.S."/>
            <person name="Kraemer L."/>
            <person name="Andreson R."/>
            <person name="Gutowska M.A."/>
            <person name="Wolf J."/>
            <person name="Bergner S.V."/>
            <person name="Schilhabel M.B."/>
            <person name="Klostermeier U.C."/>
            <person name="Beiko R.G."/>
            <person name="Rosenstiel P."/>
            <person name="Hippler M."/>
            <person name="Laroche J."/>
        </authorList>
    </citation>
    <scope>NUCLEOTIDE SEQUENCE [LARGE SCALE GENOMIC DNA]</scope>
    <source>
        <strain evidence="1 2">CCMP1005</strain>
    </source>
</reference>
<dbReference type="AlphaFoldDB" id="K0SZF6"/>
<gene>
    <name evidence="1" type="ORF">THAOC_12652</name>
</gene>
<proteinExistence type="predicted"/>
<protein>
    <submittedName>
        <fullName evidence="1">Uncharacterized protein</fullName>
    </submittedName>
</protein>